<dbReference type="PANTHER" id="PTHR36152">
    <property type="entry name" value="CYTOPLASMIC PROTEIN-RELATED"/>
    <property type="match status" value="1"/>
</dbReference>
<feature type="chain" id="PRO_5038376347" evidence="1">
    <location>
        <begin position="27"/>
        <end position="201"/>
    </location>
</feature>
<accession>A0A3D9RV56</accession>
<dbReference type="Gene3D" id="2.30.110.20">
    <property type="entry name" value="Hcp1-like"/>
    <property type="match status" value="1"/>
</dbReference>
<proteinExistence type="predicted"/>
<dbReference type="InterPro" id="IPR008514">
    <property type="entry name" value="T6SS_Hcp"/>
</dbReference>
<feature type="signal peptide" evidence="1">
    <location>
        <begin position="1"/>
        <end position="26"/>
    </location>
</feature>
<dbReference type="InterPro" id="IPR053165">
    <property type="entry name" value="HSI-I_assembly_Hcp1"/>
</dbReference>
<comment type="caution">
    <text evidence="2">The sequence shown here is derived from an EMBL/GenBank/DDBJ whole genome shotgun (WGS) entry which is preliminary data.</text>
</comment>
<dbReference type="Pfam" id="PF05638">
    <property type="entry name" value="T6SS_HCP"/>
    <property type="match status" value="1"/>
</dbReference>
<organism evidence="2 3">
    <name type="scientific">Paenibacillus taihuensis</name>
    <dbReference type="NCBI Taxonomy" id="1156355"/>
    <lineage>
        <taxon>Bacteria</taxon>
        <taxon>Bacillati</taxon>
        <taxon>Bacillota</taxon>
        <taxon>Bacilli</taxon>
        <taxon>Bacillales</taxon>
        <taxon>Paenibacillaceae</taxon>
        <taxon>Paenibacillus</taxon>
    </lineage>
</organism>
<dbReference type="OrthoDB" id="2609555at2"/>
<protein>
    <submittedName>
        <fullName evidence="2">Type VI secretion system secreted protein Hcp</fullName>
    </submittedName>
</protein>
<evidence type="ECO:0000313" key="2">
    <source>
        <dbReference type="EMBL" id="REE83873.1"/>
    </source>
</evidence>
<name>A0A3D9RV56_9BACL</name>
<dbReference type="Proteomes" id="UP000256304">
    <property type="component" value="Unassembled WGS sequence"/>
</dbReference>
<sequence length="201" mass="20995">MTHSLPVSLKKVFTVLLACAILLATASFGGSTAGAISSDDNFKVYLKLDGIPGESVAQGYEQWINVTGVQFGVESEGTTLAGTGMAVGKPSFSALSFSKSFDAASMPIFLANAQGKAIKSATFVFVRGSGGIEKPVKVLTINLSNVFVTNYSFNNTDESVSLKYQVISVGYSTQKPDGSLNAMIKSAWDVSKGTTATPVIP</sequence>
<keyword evidence="1" id="KW-0732">Signal</keyword>
<dbReference type="PANTHER" id="PTHR36152:SF1">
    <property type="entry name" value="UBIQUITIN-LIKE DOMAIN-CONTAINING PROTEIN"/>
    <property type="match status" value="1"/>
</dbReference>
<dbReference type="RefSeq" id="WP_116189797.1">
    <property type="nucleotide sequence ID" value="NZ_QTTN01000016.1"/>
</dbReference>
<evidence type="ECO:0000256" key="1">
    <source>
        <dbReference type="SAM" id="SignalP"/>
    </source>
</evidence>
<reference evidence="2 3" key="1">
    <citation type="submission" date="2018-08" db="EMBL/GenBank/DDBJ databases">
        <title>Genomic Encyclopedia of Type Strains, Phase III (KMG-III): the genomes of soil and plant-associated and newly described type strains.</title>
        <authorList>
            <person name="Whitman W."/>
        </authorList>
    </citation>
    <scope>NUCLEOTIDE SEQUENCE [LARGE SCALE GENOMIC DNA]</scope>
    <source>
        <strain evidence="2 3">CGMCC 1.10966</strain>
    </source>
</reference>
<gene>
    <name evidence="2" type="ORF">A8990_11652</name>
</gene>
<dbReference type="EMBL" id="QTTN01000016">
    <property type="protein sequence ID" value="REE83873.1"/>
    <property type="molecule type" value="Genomic_DNA"/>
</dbReference>
<keyword evidence="3" id="KW-1185">Reference proteome</keyword>
<dbReference type="InterPro" id="IPR036624">
    <property type="entry name" value="Hcp1-lik_sf"/>
</dbReference>
<dbReference type="SUPFAM" id="SSF141452">
    <property type="entry name" value="Hcp1-like"/>
    <property type="match status" value="1"/>
</dbReference>
<dbReference type="AlphaFoldDB" id="A0A3D9RV56"/>
<evidence type="ECO:0000313" key="3">
    <source>
        <dbReference type="Proteomes" id="UP000256304"/>
    </source>
</evidence>